<dbReference type="SMART" id="SM00422">
    <property type="entry name" value="HTH_MERR"/>
    <property type="match status" value="1"/>
</dbReference>
<dbReference type="PATRIC" id="fig|146537.3.peg.4185"/>
<dbReference type="InterPro" id="IPR047057">
    <property type="entry name" value="MerR_fam"/>
</dbReference>
<dbReference type="PRINTS" id="PR00040">
    <property type="entry name" value="HTHMERR"/>
</dbReference>
<evidence type="ECO:0000259" key="2">
    <source>
        <dbReference type="PROSITE" id="PS50937"/>
    </source>
</evidence>
<evidence type="ECO:0000256" key="1">
    <source>
        <dbReference type="ARBA" id="ARBA00023125"/>
    </source>
</evidence>
<gene>
    <name evidence="3" type="ORF">SAZU_3975</name>
</gene>
<evidence type="ECO:0000313" key="3">
    <source>
        <dbReference type="EMBL" id="GAP49111.1"/>
    </source>
</evidence>
<dbReference type="Pfam" id="PF13411">
    <property type="entry name" value="MerR_1"/>
    <property type="match status" value="1"/>
</dbReference>
<keyword evidence="4" id="KW-1185">Reference proteome</keyword>
<dbReference type="PANTHER" id="PTHR30204">
    <property type="entry name" value="REDOX-CYCLING DRUG-SENSING TRANSCRIPTIONAL ACTIVATOR SOXR"/>
    <property type="match status" value="1"/>
</dbReference>
<dbReference type="GO" id="GO:0003677">
    <property type="term" value="F:DNA binding"/>
    <property type="evidence" value="ECO:0007669"/>
    <property type="project" value="UniProtKB-KW"/>
</dbReference>
<organism evidence="3 4">
    <name type="scientific">Streptomyces azureus</name>
    <dbReference type="NCBI Taxonomy" id="146537"/>
    <lineage>
        <taxon>Bacteria</taxon>
        <taxon>Bacillati</taxon>
        <taxon>Actinomycetota</taxon>
        <taxon>Actinomycetes</taxon>
        <taxon>Kitasatosporales</taxon>
        <taxon>Streptomycetaceae</taxon>
        <taxon>Streptomyces</taxon>
    </lineage>
</organism>
<sequence length="316" mass="34790">MDSDTLYSIGELSRRTGLTVKTIRYYSDQGIVPPTDRSPAGYRLYGLDALARLDLARTLRDLGLDLATVRKVLDREASIPEVAEAHADALDVQIQTLRLRRAVLRAVARRGPTTMEMDLMHRLATLSRCEQRRLVNDFIDDAFRGFDANPEFVTLMRSALPELPDDPTPEQVGAWVELAELCQDPGFRTAVRRIAGEQAKEPAEQDVGDLHDGLNQAMRERIDEAVSAGVLPASAKAAPPAESLGGLYGHAFERAGDGDLRRWLVARLQMTVDPHAKRYWRLLATINGWPASPTLAPVYTWFTTVLCGASAAAATS</sequence>
<dbReference type="SUPFAM" id="SSF46955">
    <property type="entry name" value="Putative DNA-binding domain"/>
    <property type="match status" value="1"/>
</dbReference>
<dbReference type="Proteomes" id="UP000053859">
    <property type="component" value="Unassembled WGS sequence"/>
</dbReference>
<protein>
    <submittedName>
        <fullName evidence="3">MerR family transcriptional regulator</fullName>
    </submittedName>
</protein>
<dbReference type="InterPro" id="IPR009061">
    <property type="entry name" value="DNA-bd_dom_put_sf"/>
</dbReference>
<reference evidence="3" key="1">
    <citation type="journal article" date="2015" name="Genome Announc.">
        <title>Draft Genome Sequence of Thiostrepton-Producing Streptomyces azureus ATCC 14921.</title>
        <authorList>
            <person name="Sakihara K."/>
            <person name="Maeda J."/>
            <person name="Tashiro K."/>
            <person name="Fujino Y."/>
            <person name="Kuhara S."/>
            <person name="Ohshima T."/>
            <person name="Ogata S."/>
            <person name="Doi K."/>
        </authorList>
    </citation>
    <scope>NUCLEOTIDE SEQUENCE [LARGE SCALE GENOMIC DNA]</scope>
    <source>
        <strain evidence="3">ATCC14921</strain>
    </source>
</reference>
<dbReference type="PROSITE" id="PS50937">
    <property type="entry name" value="HTH_MERR_2"/>
    <property type="match status" value="1"/>
</dbReference>
<dbReference type="RefSeq" id="WP_059418833.1">
    <property type="nucleotide sequence ID" value="NZ_DF968291.1"/>
</dbReference>
<evidence type="ECO:0000313" key="4">
    <source>
        <dbReference type="Proteomes" id="UP000053859"/>
    </source>
</evidence>
<proteinExistence type="predicted"/>
<feature type="domain" description="HTH merR-type" evidence="2">
    <location>
        <begin position="6"/>
        <end position="75"/>
    </location>
</feature>
<dbReference type="AlphaFoldDB" id="A0A0K8PML7"/>
<keyword evidence="1" id="KW-0238">DNA-binding</keyword>
<dbReference type="OrthoDB" id="9809391at2"/>
<dbReference type="PANTHER" id="PTHR30204:SF93">
    <property type="entry name" value="HTH MERR-TYPE DOMAIN-CONTAINING PROTEIN"/>
    <property type="match status" value="1"/>
</dbReference>
<dbReference type="Gene3D" id="1.10.1660.10">
    <property type="match status" value="1"/>
</dbReference>
<name>A0A0K8PML7_STRAJ</name>
<dbReference type="InterPro" id="IPR000551">
    <property type="entry name" value="MerR-type_HTH_dom"/>
</dbReference>
<dbReference type="EMBL" id="DF968291">
    <property type="protein sequence ID" value="GAP49111.1"/>
    <property type="molecule type" value="Genomic_DNA"/>
</dbReference>
<accession>A0A0K8PML7</accession>
<dbReference type="GO" id="GO:0003700">
    <property type="term" value="F:DNA-binding transcription factor activity"/>
    <property type="evidence" value="ECO:0007669"/>
    <property type="project" value="InterPro"/>
</dbReference>
<dbReference type="CDD" id="cd00592">
    <property type="entry name" value="HTH_MerR-like"/>
    <property type="match status" value="1"/>
</dbReference>